<dbReference type="Pfam" id="PF08216">
    <property type="entry name" value="CTNNBL"/>
    <property type="match status" value="1"/>
</dbReference>
<dbReference type="OrthoDB" id="1898821at2759"/>
<keyword evidence="2" id="KW-0597">Phosphoprotein</keyword>
<protein>
    <submittedName>
        <fullName evidence="7">Beta-catenin family protein, putative</fullName>
    </submittedName>
</protein>
<evidence type="ECO:0000313" key="8">
    <source>
        <dbReference type="Proteomes" id="UP001057455"/>
    </source>
</evidence>
<sequence length="515" mass="57846">MDSTAEEEREGITAANLRRHVTLLEKRLLRNQQVRLEYPDDPERWVKSEVDLDEQIQLFRDICAQPELFEPLEELGGLRVLRDTLSHPNIDIAIATLTVLAELIDPESLVNLSGAERFLHALHELSIHTPCVAALLQIDEGGGELDYEGVKSALELLENLLDLFPSVADDLGSNRDLVSFLLRRMKNSKTVEYDSNRVHAGEILCILLQNSEECLSLVGGPEIGGVEKLLRIVAVFRKKDPEGVEEEELVENAFQCLCSLMLVSSNRISFGKLLGVNLLIRLIKERRSTYRLAITLLDYALMDCPENCTLFVTGMGLKCVFSILMRKGVRTKAGSDEEKREDEHVLGVLHSLCIHSSGTELARVLNKFTEHKYEKLERLIELHTTYTTLSRAAIKKLEQDSSSSSALKRKDPEEDYLERYEAGLSVCQLVDCILIRLYNMGNSNLSSCILVLLHNKGVDIQDIYENVSGKNNDIHVTTHADYLDHLDKSAVDTKESVDRLLKSFLTAASDSGLFV</sequence>
<reference evidence="7" key="1">
    <citation type="submission" date="2019-12" db="EMBL/GenBank/DDBJ databases">
        <title>Genome sequence of Babesia ovis.</title>
        <authorList>
            <person name="Yamagishi J."/>
            <person name="Sevinc F."/>
            <person name="Xuan X."/>
        </authorList>
    </citation>
    <scope>NUCLEOTIDE SEQUENCE</scope>
    <source>
        <strain evidence="7">Selcuk</strain>
    </source>
</reference>
<dbReference type="InterPro" id="IPR039678">
    <property type="entry name" value="CTNNBL1"/>
</dbReference>
<dbReference type="AlphaFoldDB" id="A0A9W5WTU4"/>
<dbReference type="Gene3D" id="1.25.10.10">
    <property type="entry name" value="Leucine-rich Repeat Variant"/>
    <property type="match status" value="1"/>
</dbReference>
<feature type="domain" description="Beta-catenin-like protein 1 N-terminal" evidence="6">
    <location>
        <begin position="5"/>
        <end position="97"/>
    </location>
</feature>
<dbReference type="PANTHER" id="PTHR14978:SF0">
    <property type="entry name" value="BETA-CATENIN-LIKE PROTEIN 1"/>
    <property type="match status" value="1"/>
</dbReference>
<evidence type="ECO:0000256" key="3">
    <source>
        <dbReference type="ARBA" id="ARBA00022737"/>
    </source>
</evidence>
<dbReference type="SUPFAM" id="SSF48371">
    <property type="entry name" value="ARM repeat"/>
    <property type="match status" value="1"/>
</dbReference>
<dbReference type="InterPro" id="IPR013180">
    <property type="entry name" value="CTNNBL1_N"/>
</dbReference>
<keyword evidence="8" id="KW-1185">Reference proteome</keyword>
<proteinExistence type="predicted"/>
<dbReference type="SMART" id="SM01156">
    <property type="entry name" value="DUF1716"/>
    <property type="match status" value="1"/>
</dbReference>
<accession>A0A9W5WTU4</accession>
<dbReference type="GO" id="GO:0005681">
    <property type="term" value="C:spliceosomal complex"/>
    <property type="evidence" value="ECO:0007669"/>
    <property type="project" value="TreeGrafter"/>
</dbReference>
<keyword evidence="3" id="KW-0677">Repeat</keyword>
<dbReference type="EMBL" id="BLIY01000004">
    <property type="protein sequence ID" value="GFE53159.1"/>
    <property type="molecule type" value="Genomic_DNA"/>
</dbReference>
<dbReference type="Proteomes" id="UP001057455">
    <property type="component" value="Unassembled WGS sequence"/>
</dbReference>
<dbReference type="InterPro" id="IPR016024">
    <property type="entry name" value="ARM-type_fold"/>
</dbReference>
<dbReference type="PANTHER" id="PTHR14978">
    <property type="entry name" value="BETA-CATENIN-LIKE PROTEIN 1 NUCLEAR ASSOCIATED PROTEIN"/>
    <property type="match status" value="1"/>
</dbReference>
<dbReference type="GO" id="GO:0010467">
    <property type="term" value="P:gene expression"/>
    <property type="evidence" value="ECO:0007669"/>
    <property type="project" value="UniProtKB-ARBA"/>
</dbReference>
<evidence type="ECO:0000256" key="2">
    <source>
        <dbReference type="ARBA" id="ARBA00022553"/>
    </source>
</evidence>
<evidence type="ECO:0000259" key="6">
    <source>
        <dbReference type="SMART" id="SM01156"/>
    </source>
</evidence>
<keyword evidence="4" id="KW-0175">Coiled coil</keyword>
<name>A0A9W5WTU4_BABOV</name>
<comment type="subcellular location">
    <subcellularLocation>
        <location evidence="1">Nucleus</location>
    </subcellularLocation>
</comment>
<organism evidence="7 8">
    <name type="scientific">Babesia ovis</name>
    <dbReference type="NCBI Taxonomy" id="5869"/>
    <lineage>
        <taxon>Eukaryota</taxon>
        <taxon>Sar</taxon>
        <taxon>Alveolata</taxon>
        <taxon>Apicomplexa</taxon>
        <taxon>Aconoidasida</taxon>
        <taxon>Piroplasmida</taxon>
        <taxon>Babesiidae</taxon>
        <taxon>Babesia</taxon>
    </lineage>
</organism>
<evidence type="ECO:0000256" key="1">
    <source>
        <dbReference type="ARBA" id="ARBA00004123"/>
    </source>
</evidence>
<evidence type="ECO:0000256" key="5">
    <source>
        <dbReference type="ARBA" id="ARBA00023242"/>
    </source>
</evidence>
<evidence type="ECO:0000313" key="7">
    <source>
        <dbReference type="EMBL" id="GFE53159.1"/>
    </source>
</evidence>
<comment type="caution">
    <text evidence="7">The sequence shown here is derived from an EMBL/GenBank/DDBJ whole genome shotgun (WGS) entry which is preliminary data.</text>
</comment>
<keyword evidence="5" id="KW-0539">Nucleus</keyword>
<evidence type="ECO:0000256" key="4">
    <source>
        <dbReference type="ARBA" id="ARBA00023054"/>
    </source>
</evidence>
<gene>
    <name evidence="7" type="ORF">BaOVIS_005630</name>
</gene>
<dbReference type="InterPro" id="IPR011989">
    <property type="entry name" value="ARM-like"/>
</dbReference>
<dbReference type="FunFam" id="1.25.10.10:FF:001136">
    <property type="entry name" value="Beta-catenin-like protein 1"/>
    <property type="match status" value="1"/>
</dbReference>